<dbReference type="InterPro" id="IPR047662">
    <property type="entry name" value="SemiSWEET"/>
</dbReference>
<comment type="subcellular location">
    <subcellularLocation>
        <location evidence="1">Membrane</location>
        <topology evidence="1">Multi-pass membrane protein</topology>
    </subcellularLocation>
</comment>
<sequence length="87" mass="9542">MIELIGYIAAVLTTASFLPQAIKTLKTRDTQSLSLSMYSIFCTGVLLWLLYGLAIQNWPIVAANAVTLMLAGMILGIKLQAVLRERN</sequence>
<feature type="transmembrane region" description="Helical" evidence="5">
    <location>
        <begin position="60"/>
        <end position="77"/>
    </location>
</feature>
<dbReference type="RefSeq" id="WP_338293612.1">
    <property type="nucleotide sequence ID" value="NZ_AP027272.1"/>
</dbReference>
<dbReference type="InterPro" id="IPR006603">
    <property type="entry name" value="PQ-loop_rpt"/>
</dbReference>
<evidence type="ECO:0000256" key="2">
    <source>
        <dbReference type="ARBA" id="ARBA00022692"/>
    </source>
</evidence>
<gene>
    <name evidence="6" type="ORF">MACH26_30950</name>
</gene>
<keyword evidence="6" id="KW-0813">Transport</keyword>
<keyword evidence="7" id="KW-1185">Reference proteome</keyword>
<dbReference type="AlphaFoldDB" id="A0AA48HT98"/>
<dbReference type="KEGG" id="pmaw:MACH26_30950"/>
<reference evidence="6" key="1">
    <citation type="submission" date="2023-01" db="EMBL/GenBank/DDBJ databases">
        <title>Complete genome sequence of Planctobacterium marinum strain Dej080120_11.</title>
        <authorList>
            <person name="Ueki S."/>
            <person name="Maruyama F."/>
        </authorList>
    </citation>
    <scope>NUCLEOTIDE SEQUENCE</scope>
    <source>
        <strain evidence="6">Dej080120_11</strain>
    </source>
</reference>
<keyword evidence="3 5" id="KW-1133">Transmembrane helix</keyword>
<dbReference type="GO" id="GO:0051119">
    <property type="term" value="F:sugar transmembrane transporter activity"/>
    <property type="evidence" value="ECO:0007669"/>
    <property type="project" value="InterPro"/>
</dbReference>
<accession>A0AA48HT98</accession>
<keyword evidence="4 5" id="KW-0472">Membrane</keyword>
<evidence type="ECO:0000256" key="4">
    <source>
        <dbReference type="ARBA" id="ARBA00023136"/>
    </source>
</evidence>
<keyword evidence="6" id="KW-0762">Sugar transport</keyword>
<feature type="transmembrane region" description="Helical" evidence="5">
    <location>
        <begin position="35"/>
        <end position="54"/>
    </location>
</feature>
<dbReference type="Gene3D" id="1.20.1280.290">
    <property type="match status" value="1"/>
</dbReference>
<feature type="transmembrane region" description="Helical" evidence="5">
    <location>
        <begin position="6"/>
        <end position="23"/>
    </location>
</feature>
<dbReference type="GO" id="GO:0016020">
    <property type="term" value="C:membrane"/>
    <property type="evidence" value="ECO:0007669"/>
    <property type="project" value="UniProtKB-SubCell"/>
</dbReference>
<protein>
    <submittedName>
        <fullName evidence="6">Sugar transporter SemiSWEET</fullName>
    </submittedName>
</protein>
<evidence type="ECO:0000313" key="6">
    <source>
        <dbReference type="EMBL" id="BDX07574.1"/>
    </source>
</evidence>
<evidence type="ECO:0000256" key="5">
    <source>
        <dbReference type="SAM" id="Phobius"/>
    </source>
</evidence>
<evidence type="ECO:0000256" key="3">
    <source>
        <dbReference type="ARBA" id="ARBA00022989"/>
    </source>
</evidence>
<dbReference type="NCBIfam" id="NF037968">
    <property type="entry name" value="SemiSWEET_2"/>
    <property type="match status" value="1"/>
</dbReference>
<dbReference type="EMBL" id="AP027272">
    <property type="protein sequence ID" value="BDX07574.1"/>
    <property type="molecule type" value="Genomic_DNA"/>
</dbReference>
<name>A0AA48HT98_9ALTE</name>
<evidence type="ECO:0000313" key="7">
    <source>
        <dbReference type="Proteomes" id="UP001333710"/>
    </source>
</evidence>
<keyword evidence="2 5" id="KW-0812">Transmembrane</keyword>
<proteinExistence type="predicted"/>
<organism evidence="6 7">
    <name type="scientific">Planctobacterium marinum</name>
    <dbReference type="NCBI Taxonomy" id="1631968"/>
    <lineage>
        <taxon>Bacteria</taxon>
        <taxon>Pseudomonadati</taxon>
        <taxon>Pseudomonadota</taxon>
        <taxon>Gammaproteobacteria</taxon>
        <taxon>Alteromonadales</taxon>
        <taxon>Alteromonadaceae</taxon>
        <taxon>Planctobacterium</taxon>
    </lineage>
</organism>
<dbReference type="Proteomes" id="UP001333710">
    <property type="component" value="Chromosome"/>
</dbReference>
<dbReference type="Pfam" id="PF04193">
    <property type="entry name" value="PQ-loop"/>
    <property type="match status" value="1"/>
</dbReference>
<evidence type="ECO:0000256" key="1">
    <source>
        <dbReference type="ARBA" id="ARBA00004141"/>
    </source>
</evidence>